<comment type="caution">
    <text evidence="1">The sequence shown here is derived from an EMBL/GenBank/DDBJ whole genome shotgun (WGS) entry which is preliminary data.</text>
</comment>
<sequence length="137" mass="15232">MIPYMSLTIHYITADWTRHSKCLETRYVPDDHTADTLGENLKSALADWGLDEHKLVCITTGNGANIVAAIRNLGWPWLNCFGHNLHLAVSHGLDSDKDGTARAIGLCKSLVNTFSLSWIKRRELRKAQSEAISSNTV</sequence>
<evidence type="ECO:0000313" key="1">
    <source>
        <dbReference type="EMBL" id="KAK5874559.1"/>
    </source>
</evidence>
<evidence type="ECO:0000313" key="2">
    <source>
        <dbReference type="Proteomes" id="UP001346869"/>
    </source>
</evidence>
<dbReference type="InterPro" id="IPR052035">
    <property type="entry name" value="ZnF_BED_domain_contain"/>
</dbReference>
<keyword evidence="2" id="KW-1185">Reference proteome</keyword>
<accession>A0AAN8AY34</accession>
<organism evidence="1 2">
    <name type="scientific">Eleginops maclovinus</name>
    <name type="common">Patagonian blennie</name>
    <name type="synonym">Eleginus maclovinus</name>
    <dbReference type="NCBI Taxonomy" id="56733"/>
    <lineage>
        <taxon>Eukaryota</taxon>
        <taxon>Metazoa</taxon>
        <taxon>Chordata</taxon>
        <taxon>Craniata</taxon>
        <taxon>Vertebrata</taxon>
        <taxon>Euteleostomi</taxon>
        <taxon>Actinopterygii</taxon>
        <taxon>Neopterygii</taxon>
        <taxon>Teleostei</taxon>
        <taxon>Neoteleostei</taxon>
        <taxon>Acanthomorphata</taxon>
        <taxon>Eupercaria</taxon>
        <taxon>Perciformes</taxon>
        <taxon>Notothenioidei</taxon>
        <taxon>Eleginopidae</taxon>
        <taxon>Eleginops</taxon>
    </lineage>
</organism>
<proteinExistence type="predicted"/>
<dbReference type="Proteomes" id="UP001346869">
    <property type="component" value="Unassembled WGS sequence"/>
</dbReference>
<reference evidence="1 2" key="2">
    <citation type="journal article" date="2023" name="Mol. Biol. Evol.">
        <title>Genomics of Secondarily Temperate Adaptation in the Only Non-Antarctic Icefish.</title>
        <authorList>
            <person name="Rivera-Colon A.G."/>
            <person name="Rayamajhi N."/>
            <person name="Minhas B.F."/>
            <person name="Madrigal G."/>
            <person name="Bilyk K.T."/>
            <person name="Yoon V."/>
            <person name="Hune M."/>
            <person name="Gregory S."/>
            <person name="Cheng C.H.C."/>
            <person name="Catchen J.M."/>
        </authorList>
    </citation>
    <scope>NUCLEOTIDE SEQUENCE [LARGE SCALE GENOMIC DNA]</scope>
    <source>
        <strain evidence="1">JMC-PN-2008</strain>
    </source>
</reference>
<dbReference type="PANTHER" id="PTHR46481">
    <property type="entry name" value="ZINC FINGER BED DOMAIN-CONTAINING PROTEIN 4"/>
    <property type="match status" value="1"/>
</dbReference>
<dbReference type="SUPFAM" id="SSF53098">
    <property type="entry name" value="Ribonuclease H-like"/>
    <property type="match status" value="1"/>
</dbReference>
<name>A0AAN8AY34_ELEMC</name>
<reference evidence="1 2" key="1">
    <citation type="journal article" date="2023" name="Genes (Basel)">
        <title>Chromosome-Level Genome Assembly and Circadian Gene Repertoire of the Patagonia Blennie Eleginops maclovinus-The Closest Ancestral Proxy of Antarctic Cryonotothenioids.</title>
        <authorList>
            <person name="Cheng C.C."/>
            <person name="Rivera-Colon A.G."/>
            <person name="Minhas B.F."/>
            <person name="Wilson L."/>
            <person name="Rayamajhi N."/>
            <person name="Vargas-Chacoff L."/>
            <person name="Catchen J.M."/>
        </authorList>
    </citation>
    <scope>NUCLEOTIDE SEQUENCE [LARGE SCALE GENOMIC DNA]</scope>
    <source>
        <strain evidence="1">JMC-PN-2008</strain>
    </source>
</reference>
<gene>
    <name evidence="1" type="ORF">PBY51_019495</name>
</gene>
<dbReference type="EMBL" id="JAUZQC010000003">
    <property type="protein sequence ID" value="KAK5874559.1"/>
    <property type="molecule type" value="Genomic_DNA"/>
</dbReference>
<dbReference type="AlphaFoldDB" id="A0AAN8AY34"/>
<protein>
    <submittedName>
        <fullName evidence="1">Uncharacterized protein</fullName>
    </submittedName>
</protein>
<dbReference type="PANTHER" id="PTHR46481:SF9">
    <property type="entry name" value="ZINC FINGER BED DOMAIN-CONTAINING PROTEIN 1-LIKE"/>
    <property type="match status" value="1"/>
</dbReference>
<dbReference type="InterPro" id="IPR012337">
    <property type="entry name" value="RNaseH-like_sf"/>
</dbReference>